<dbReference type="CDD" id="cd03230">
    <property type="entry name" value="ABC_DR_subfamily_A"/>
    <property type="match status" value="1"/>
</dbReference>
<dbReference type="PROSITE" id="PS50893">
    <property type="entry name" value="ABC_TRANSPORTER_2"/>
    <property type="match status" value="1"/>
</dbReference>
<keyword evidence="5" id="KW-0046">Antibiotic resistance</keyword>
<reference evidence="7" key="1">
    <citation type="submission" date="2021-02" db="EMBL/GenBank/DDBJ databases">
        <title>Natronoglycomyces albus gen. nov., sp. nov, a haloalkaliphilic actinobacterium from a soda solonchak soil.</title>
        <authorList>
            <person name="Sorokin D.Y."/>
            <person name="Khijniak T.V."/>
            <person name="Zakharycheva A.P."/>
            <person name="Boueva O.V."/>
            <person name="Ariskina E.V."/>
            <person name="Hahnke R.L."/>
            <person name="Bunk B."/>
            <person name="Sproer C."/>
            <person name="Schumann P."/>
            <person name="Evtushenko L.I."/>
            <person name="Kublanov I.V."/>
        </authorList>
    </citation>
    <scope>NUCLEOTIDE SEQUENCE</scope>
    <source>
        <strain evidence="7">DSM 106290</strain>
    </source>
</reference>
<dbReference type="GO" id="GO:0046677">
    <property type="term" value="P:response to antibiotic"/>
    <property type="evidence" value="ECO:0007669"/>
    <property type="project" value="UniProtKB-KW"/>
</dbReference>
<dbReference type="AlphaFoldDB" id="A0A895XP02"/>
<dbReference type="Proteomes" id="UP000662939">
    <property type="component" value="Chromosome"/>
</dbReference>
<dbReference type="SUPFAM" id="SSF52540">
    <property type="entry name" value="P-loop containing nucleoside triphosphate hydrolases"/>
    <property type="match status" value="1"/>
</dbReference>
<evidence type="ECO:0000256" key="2">
    <source>
        <dbReference type="ARBA" id="ARBA00022448"/>
    </source>
</evidence>
<dbReference type="EMBL" id="CP070496">
    <property type="protein sequence ID" value="QSB06867.1"/>
    <property type="molecule type" value="Genomic_DNA"/>
</dbReference>
<evidence type="ECO:0000259" key="6">
    <source>
        <dbReference type="PROSITE" id="PS50893"/>
    </source>
</evidence>
<sequence length="262" mass="28023">MADTDALVKAHGVTVRYGPKVAVDDVDFEVYPGEVMGLIGPNGAGKTSLVECIEGLRRASAGSITVAGLDPVADRAKLARVLGVQLQDSVYPTRIKVFEICDLFASFYPDAEDPEVLLEEFQLSDKRKATITKLSGGQRQRLSLVLALLGKPEVVFLDELTNGLDPQSRRSVWKGLKKRNKAGLTIVLTSHYMDEVTNLCDRVSVLIDGKVVVVDTVPGLLATYGSQAVANVEDASGEASLEDVYLYLAGADAVPADQTEGA</sequence>
<name>A0A895XP02_9ACTN</name>
<dbReference type="KEGG" id="nav:JQS30_08270"/>
<dbReference type="InterPro" id="IPR027417">
    <property type="entry name" value="P-loop_NTPase"/>
</dbReference>
<keyword evidence="2" id="KW-0813">Transport</keyword>
<dbReference type="InterPro" id="IPR017871">
    <property type="entry name" value="ABC_transporter-like_CS"/>
</dbReference>
<dbReference type="Pfam" id="PF00005">
    <property type="entry name" value="ABC_tran"/>
    <property type="match status" value="1"/>
</dbReference>
<dbReference type="SMART" id="SM00382">
    <property type="entry name" value="AAA"/>
    <property type="match status" value="1"/>
</dbReference>
<evidence type="ECO:0000256" key="4">
    <source>
        <dbReference type="ARBA" id="ARBA00022840"/>
    </source>
</evidence>
<organism evidence="7 8">
    <name type="scientific">Natronoglycomyces albus</name>
    <dbReference type="NCBI Taxonomy" id="2811108"/>
    <lineage>
        <taxon>Bacteria</taxon>
        <taxon>Bacillati</taxon>
        <taxon>Actinomycetota</taxon>
        <taxon>Actinomycetes</taxon>
        <taxon>Glycomycetales</taxon>
        <taxon>Glycomycetaceae</taxon>
        <taxon>Natronoglycomyces</taxon>
    </lineage>
</organism>
<comment type="subcellular location">
    <subcellularLocation>
        <location evidence="1">Cell membrane</location>
        <topology evidence="1">Peripheral membrane protein</topology>
    </subcellularLocation>
</comment>
<evidence type="ECO:0000256" key="5">
    <source>
        <dbReference type="ARBA" id="ARBA00023251"/>
    </source>
</evidence>
<dbReference type="RefSeq" id="WP_213172874.1">
    <property type="nucleotide sequence ID" value="NZ_CP070496.1"/>
</dbReference>
<proteinExistence type="predicted"/>
<keyword evidence="3" id="KW-0547">Nucleotide-binding</keyword>
<gene>
    <name evidence="7" type="ORF">JQS30_08270</name>
</gene>
<evidence type="ECO:0000313" key="8">
    <source>
        <dbReference type="Proteomes" id="UP000662939"/>
    </source>
</evidence>
<dbReference type="Gene3D" id="3.40.50.300">
    <property type="entry name" value="P-loop containing nucleotide triphosphate hydrolases"/>
    <property type="match status" value="1"/>
</dbReference>
<evidence type="ECO:0000256" key="1">
    <source>
        <dbReference type="ARBA" id="ARBA00004202"/>
    </source>
</evidence>
<dbReference type="PANTHER" id="PTHR42711:SF16">
    <property type="entry name" value="ABC TRANSPORTER ATP-BINDING PROTEIN"/>
    <property type="match status" value="1"/>
</dbReference>
<evidence type="ECO:0000313" key="7">
    <source>
        <dbReference type="EMBL" id="QSB06867.1"/>
    </source>
</evidence>
<dbReference type="InterPro" id="IPR003439">
    <property type="entry name" value="ABC_transporter-like_ATP-bd"/>
</dbReference>
<evidence type="ECO:0000256" key="3">
    <source>
        <dbReference type="ARBA" id="ARBA00022741"/>
    </source>
</evidence>
<accession>A0A895XP02</accession>
<dbReference type="InterPro" id="IPR050763">
    <property type="entry name" value="ABC_transporter_ATP-binding"/>
</dbReference>
<protein>
    <submittedName>
        <fullName evidence="7">ABC transporter ATP-binding protein</fullName>
    </submittedName>
</protein>
<dbReference type="PANTHER" id="PTHR42711">
    <property type="entry name" value="ABC TRANSPORTER ATP-BINDING PROTEIN"/>
    <property type="match status" value="1"/>
</dbReference>
<dbReference type="PROSITE" id="PS00211">
    <property type="entry name" value="ABC_TRANSPORTER_1"/>
    <property type="match status" value="1"/>
</dbReference>
<dbReference type="GO" id="GO:0005886">
    <property type="term" value="C:plasma membrane"/>
    <property type="evidence" value="ECO:0007669"/>
    <property type="project" value="UniProtKB-SubCell"/>
</dbReference>
<keyword evidence="8" id="KW-1185">Reference proteome</keyword>
<feature type="domain" description="ABC transporter" evidence="6">
    <location>
        <begin position="8"/>
        <end position="233"/>
    </location>
</feature>
<keyword evidence="4 7" id="KW-0067">ATP-binding</keyword>
<dbReference type="GO" id="GO:0005524">
    <property type="term" value="F:ATP binding"/>
    <property type="evidence" value="ECO:0007669"/>
    <property type="project" value="UniProtKB-KW"/>
</dbReference>
<dbReference type="InterPro" id="IPR003593">
    <property type="entry name" value="AAA+_ATPase"/>
</dbReference>
<dbReference type="GO" id="GO:0016887">
    <property type="term" value="F:ATP hydrolysis activity"/>
    <property type="evidence" value="ECO:0007669"/>
    <property type="project" value="InterPro"/>
</dbReference>